<evidence type="ECO:0000256" key="5">
    <source>
        <dbReference type="SAM" id="Phobius"/>
    </source>
</evidence>
<feature type="transmembrane region" description="Helical" evidence="5">
    <location>
        <begin position="6"/>
        <end position="27"/>
    </location>
</feature>
<keyword evidence="3 5" id="KW-1133">Transmembrane helix</keyword>
<evidence type="ECO:0000256" key="1">
    <source>
        <dbReference type="ARBA" id="ARBA00004141"/>
    </source>
</evidence>
<evidence type="ECO:0000313" key="6">
    <source>
        <dbReference type="EMBL" id="SUM81567.1"/>
    </source>
</evidence>
<dbReference type="Pfam" id="PF13564">
    <property type="entry name" value="DoxX_2"/>
    <property type="match status" value="1"/>
</dbReference>
<evidence type="ECO:0000256" key="2">
    <source>
        <dbReference type="ARBA" id="ARBA00022692"/>
    </source>
</evidence>
<organism evidence="6 7">
    <name type="scientific">Staphylococcus saprophyticus</name>
    <dbReference type="NCBI Taxonomy" id="29385"/>
    <lineage>
        <taxon>Bacteria</taxon>
        <taxon>Bacillati</taxon>
        <taxon>Bacillota</taxon>
        <taxon>Bacilli</taxon>
        <taxon>Bacillales</taxon>
        <taxon>Staphylococcaceae</taxon>
        <taxon>Staphylococcus</taxon>
    </lineage>
</organism>
<evidence type="ECO:0008006" key="8">
    <source>
        <dbReference type="Google" id="ProtNLM"/>
    </source>
</evidence>
<comment type="subcellular location">
    <subcellularLocation>
        <location evidence="1">Membrane</location>
        <topology evidence="1">Multi-pass membrane protein</topology>
    </subcellularLocation>
</comment>
<dbReference type="GO" id="GO:0016020">
    <property type="term" value="C:membrane"/>
    <property type="evidence" value="ECO:0007669"/>
    <property type="project" value="UniProtKB-SubCell"/>
</dbReference>
<accession>A0A380HJH2</accession>
<dbReference type="InterPro" id="IPR032808">
    <property type="entry name" value="DoxX"/>
</dbReference>
<name>A0A380HJH2_STASA</name>
<dbReference type="EMBL" id="UHED01000001">
    <property type="protein sequence ID" value="SUM81567.1"/>
    <property type="molecule type" value="Genomic_DNA"/>
</dbReference>
<feature type="transmembrane region" description="Helical" evidence="5">
    <location>
        <begin position="39"/>
        <end position="57"/>
    </location>
</feature>
<reference evidence="6 7" key="1">
    <citation type="submission" date="2018-06" db="EMBL/GenBank/DDBJ databases">
        <authorList>
            <consortium name="Pathogen Informatics"/>
            <person name="Doyle S."/>
        </authorList>
    </citation>
    <scope>NUCLEOTIDE SEQUENCE [LARGE SCALE GENOMIC DNA]</scope>
    <source>
        <strain evidence="6 7">NCTC7688</strain>
    </source>
</reference>
<feature type="transmembrane region" description="Helical" evidence="5">
    <location>
        <begin position="92"/>
        <end position="109"/>
    </location>
</feature>
<dbReference type="Proteomes" id="UP000254707">
    <property type="component" value="Unassembled WGS sequence"/>
</dbReference>
<evidence type="ECO:0000313" key="7">
    <source>
        <dbReference type="Proteomes" id="UP000254707"/>
    </source>
</evidence>
<gene>
    <name evidence="6" type="ORF">NCTC7688_00052</name>
</gene>
<feature type="transmembrane region" description="Helical" evidence="5">
    <location>
        <begin position="63"/>
        <end position="85"/>
    </location>
</feature>
<keyword evidence="2 5" id="KW-0812">Transmembrane</keyword>
<evidence type="ECO:0000256" key="4">
    <source>
        <dbReference type="ARBA" id="ARBA00023136"/>
    </source>
</evidence>
<protein>
    <recommendedName>
        <fullName evidence="8">DoxX family membrane protein</fullName>
    </recommendedName>
</protein>
<evidence type="ECO:0000256" key="3">
    <source>
        <dbReference type="ARBA" id="ARBA00022989"/>
    </source>
</evidence>
<dbReference type="RefSeq" id="WP_115340378.1">
    <property type="nucleotide sequence ID" value="NZ_UHED01000001.1"/>
</dbReference>
<dbReference type="AlphaFoldDB" id="A0A380HJH2"/>
<keyword evidence="4 5" id="KW-0472">Membrane</keyword>
<sequence length="110" mass="12339">MIIIIILQVILSIFFIITGLRILLGAMKNEFKHLGYPPVFNQITGFFEISGAFLMIIGIWFHIFAVIASILIGGTMLIGGLSHIIKDSIQKALPAIILFILNFIIFIFYI</sequence>
<proteinExistence type="predicted"/>